<evidence type="ECO:0000313" key="1">
    <source>
        <dbReference type="EMBL" id="SFD79919.1"/>
    </source>
</evidence>
<reference evidence="2" key="1">
    <citation type="submission" date="2016-10" db="EMBL/GenBank/DDBJ databases">
        <authorList>
            <person name="Varghese N."/>
            <person name="Submissions S."/>
        </authorList>
    </citation>
    <scope>NUCLEOTIDE SEQUENCE [LARGE SCALE GENOMIC DNA]</scope>
    <source>
        <strain evidence="2">ATCC 25963</strain>
    </source>
</reference>
<accession>A0A1I1VAJ6</accession>
<organism evidence="1 2">
    <name type="scientific">Nannocystis exedens</name>
    <dbReference type="NCBI Taxonomy" id="54"/>
    <lineage>
        <taxon>Bacteria</taxon>
        <taxon>Pseudomonadati</taxon>
        <taxon>Myxococcota</taxon>
        <taxon>Polyangia</taxon>
        <taxon>Nannocystales</taxon>
        <taxon>Nannocystaceae</taxon>
        <taxon>Nannocystis</taxon>
    </lineage>
</organism>
<dbReference type="EMBL" id="FOMX01000004">
    <property type="protein sequence ID" value="SFD79919.1"/>
    <property type="molecule type" value="Genomic_DNA"/>
</dbReference>
<gene>
    <name evidence="1" type="ORF">SAMN02745121_01660</name>
</gene>
<sequence length="190" mass="20435">MRTSATFVSLTLLAACGDGEEAFTQPEILTDQSGAVFGWECDDDGRCRLSLLDGSPPLPVDDCGPKLEPGYSYSWNHMIELSAVCADSQGWVSFARLGRFVVCESDSDCPLIGDDAYECNAGFCKNSDQAESFDDLPNRWAMEQICLGHIPRYEPYEPSPELAAAIDEACPGGPNDPCPSLPAGCPDPRG</sequence>
<dbReference type="STRING" id="54.SAMN02745121_01660"/>
<dbReference type="RefSeq" id="WP_096330425.1">
    <property type="nucleotide sequence ID" value="NZ_FOMX01000004.1"/>
</dbReference>
<keyword evidence="2" id="KW-1185">Reference proteome</keyword>
<dbReference type="AlphaFoldDB" id="A0A1I1VAJ6"/>
<dbReference type="OrthoDB" id="5531022at2"/>
<proteinExistence type="predicted"/>
<dbReference type="Proteomes" id="UP000199400">
    <property type="component" value="Unassembled WGS sequence"/>
</dbReference>
<evidence type="ECO:0000313" key="2">
    <source>
        <dbReference type="Proteomes" id="UP000199400"/>
    </source>
</evidence>
<name>A0A1I1VAJ6_9BACT</name>
<protein>
    <recommendedName>
        <fullName evidence="3">Lipoprotein</fullName>
    </recommendedName>
</protein>
<evidence type="ECO:0008006" key="3">
    <source>
        <dbReference type="Google" id="ProtNLM"/>
    </source>
</evidence>
<dbReference type="PROSITE" id="PS51257">
    <property type="entry name" value="PROKAR_LIPOPROTEIN"/>
    <property type="match status" value="1"/>
</dbReference>